<feature type="signal peptide" evidence="1">
    <location>
        <begin position="1"/>
        <end position="15"/>
    </location>
</feature>
<dbReference type="PANTHER" id="PTHR22874">
    <property type="entry name" value="ACTIVATING MOLECULE IN BECN1-REGULATED AUTOPHAGY PROTEIN 1"/>
    <property type="match status" value="1"/>
</dbReference>
<keyword evidence="3" id="KW-1185">Reference proteome</keyword>
<evidence type="ECO:0000313" key="3">
    <source>
        <dbReference type="Proteomes" id="UP001165190"/>
    </source>
</evidence>
<dbReference type="GO" id="GO:0000423">
    <property type="term" value="P:mitophagy"/>
    <property type="evidence" value="ECO:0007669"/>
    <property type="project" value="TreeGrafter"/>
</dbReference>
<name>A0A9W7GUV3_HIBTR</name>
<protein>
    <submittedName>
        <fullName evidence="2">Resistant to Phytophthora 5</fullName>
    </submittedName>
</protein>
<sequence length="133" mass="14963">MCLCFVLFLISFFNAYCPITSIVFHAQVEVLAVASGHKLFVSYIYVIYNRRGETSSPSIILKTRRSLRAVHIHPYTVLFLLTAEVNNLDVADSSMTVATSHGYLRYPAPTVYLANDRSNLTNELPLTSLPFMI</sequence>
<dbReference type="GO" id="GO:0000045">
    <property type="term" value="P:autophagosome assembly"/>
    <property type="evidence" value="ECO:0007669"/>
    <property type="project" value="TreeGrafter"/>
</dbReference>
<dbReference type="Proteomes" id="UP001165190">
    <property type="component" value="Unassembled WGS sequence"/>
</dbReference>
<dbReference type="InterPro" id="IPR052596">
    <property type="entry name" value="AMBRA1_autophagy"/>
</dbReference>
<evidence type="ECO:0000256" key="1">
    <source>
        <dbReference type="SAM" id="SignalP"/>
    </source>
</evidence>
<proteinExistence type="predicted"/>
<gene>
    <name evidence="2" type="ORF">HRI_000221200</name>
</gene>
<evidence type="ECO:0000313" key="2">
    <source>
        <dbReference type="EMBL" id="GMI65519.1"/>
    </source>
</evidence>
<keyword evidence="1" id="KW-0732">Signal</keyword>
<dbReference type="EMBL" id="BSYR01000003">
    <property type="protein sequence ID" value="GMI65519.1"/>
    <property type="molecule type" value="Genomic_DNA"/>
</dbReference>
<accession>A0A9W7GUV3</accession>
<dbReference type="OrthoDB" id="6363363at2759"/>
<dbReference type="GO" id="GO:0080008">
    <property type="term" value="C:Cul4-RING E3 ubiquitin ligase complex"/>
    <property type="evidence" value="ECO:0007669"/>
    <property type="project" value="TreeGrafter"/>
</dbReference>
<reference evidence="2" key="1">
    <citation type="submission" date="2023-05" db="EMBL/GenBank/DDBJ databases">
        <title>Genome and transcriptome analyses reveal genes involved in the formation of fine ridges on petal epidermal cells in Hibiscus trionum.</title>
        <authorList>
            <person name="Koshimizu S."/>
            <person name="Masuda S."/>
            <person name="Ishii T."/>
            <person name="Shirasu K."/>
            <person name="Hoshino A."/>
            <person name="Arita M."/>
        </authorList>
    </citation>
    <scope>NUCLEOTIDE SEQUENCE</scope>
    <source>
        <strain evidence="2">Hamamatsu line</strain>
    </source>
</reference>
<comment type="caution">
    <text evidence="2">The sequence shown here is derived from an EMBL/GenBank/DDBJ whole genome shotgun (WGS) entry which is preliminary data.</text>
</comment>
<feature type="chain" id="PRO_5040943424" evidence="1">
    <location>
        <begin position="16"/>
        <end position="133"/>
    </location>
</feature>
<dbReference type="PANTHER" id="PTHR22874:SF1">
    <property type="entry name" value="ACTIVATING MOLECULE IN BECN1-REGULATED AUTOPHAGY PROTEIN 1"/>
    <property type="match status" value="1"/>
</dbReference>
<dbReference type="AlphaFoldDB" id="A0A9W7GUV3"/>
<organism evidence="2 3">
    <name type="scientific">Hibiscus trionum</name>
    <name type="common">Flower of an hour</name>
    <dbReference type="NCBI Taxonomy" id="183268"/>
    <lineage>
        <taxon>Eukaryota</taxon>
        <taxon>Viridiplantae</taxon>
        <taxon>Streptophyta</taxon>
        <taxon>Embryophyta</taxon>
        <taxon>Tracheophyta</taxon>
        <taxon>Spermatophyta</taxon>
        <taxon>Magnoliopsida</taxon>
        <taxon>eudicotyledons</taxon>
        <taxon>Gunneridae</taxon>
        <taxon>Pentapetalae</taxon>
        <taxon>rosids</taxon>
        <taxon>malvids</taxon>
        <taxon>Malvales</taxon>
        <taxon>Malvaceae</taxon>
        <taxon>Malvoideae</taxon>
        <taxon>Hibiscus</taxon>
    </lineage>
</organism>
<dbReference type="GO" id="GO:1990756">
    <property type="term" value="F:ubiquitin-like ligase-substrate adaptor activity"/>
    <property type="evidence" value="ECO:0007669"/>
    <property type="project" value="TreeGrafter"/>
</dbReference>